<dbReference type="GO" id="GO:0004309">
    <property type="term" value="F:exopolyphosphatase activity"/>
    <property type="evidence" value="ECO:0007669"/>
    <property type="project" value="UniProtKB-EC"/>
</dbReference>
<feature type="domain" description="Ppx/GppA phosphatase N-terminal" evidence="5">
    <location>
        <begin position="19"/>
        <end position="305"/>
    </location>
</feature>
<reference evidence="7 8" key="1">
    <citation type="submission" date="2017-10" db="EMBL/GenBank/DDBJ databases">
        <title>Bacillus sp. nov., a halophilic bacterium isolated from a Keqin Lake.</title>
        <authorList>
            <person name="Wang H."/>
        </authorList>
    </citation>
    <scope>NUCLEOTIDE SEQUENCE [LARGE SCALE GENOMIC DNA]</scope>
    <source>
        <strain evidence="7 8">KQ-12</strain>
    </source>
</reference>
<dbReference type="Gene3D" id="1.10.3210.10">
    <property type="entry name" value="Hypothetical protein af1432"/>
    <property type="match status" value="1"/>
</dbReference>
<evidence type="ECO:0000313" key="7">
    <source>
        <dbReference type="EMBL" id="PYZ94278.1"/>
    </source>
</evidence>
<dbReference type="Pfam" id="PF21447">
    <property type="entry name" value="Ppx-GppA_III"/>
    <property type="match status" value="1"/>
</dbReference>
<dbReference type="SUPFAM" id="SSF109604">
    <property type="entry name" value="HD-domain/PDEase-like"/>
    <property type="match status" value="1"/>
</dbReference>
<dbReference type="InterPro" id="IPR050273">
    <property type="entry name" value="GppA/Ppx_hydrolase"/>
</dbReference>
<keyword evidence="8" id="KW-1185">Reference proteome</keyword>
<dbReference type="CDD" id="cd24052">
    <property type="entry name" value="ASKHA_NBD_HpPPX-GppA-like"/>
    <property type="match status" value="1"/>
</dbReference>
<dbReference type="RefSeq" id="WP_110607913.1">
    <property type="nucleotide sequence ID" value="NZ_PDOD01000001.1"/>
</dbReference>
<dbReference type="Gene3D" id="3.30.420.40">
    <property type="match status" value="1"/>
</dbReference>
<dbReference type="SUPFAM" id="SSF53067">
    <property type="entry name" value="Actin-like ATPase domain"/>
    <property type="match status" value="2"/>
</dbReference>
<comment type="catalytic activity">
    <reaction evidence="4">
        <text>[phosphate](n) + H2O = [phosphate](n-1) + phosphate + H(+)</text>
        <dbReference type="Rhea" id="RHEA:21528"/>
        <dbReference type="Rhea" id="RHEA-COMP:9859"/>
        <dbReference type="Rhea" id="RHEA-COMP:14279"/>
        <dbReference type="ChEBI" id="CHEBI:15377"/>
        <dbReference type="ChEBI" id="CHEBI:15378"/>
        <dbReference type="ChEBI" id="CHEBI:16838"/>
        <dbReference type="ChEBI" id="CHEBI:43474"/>
        <dbReference type="EC" id="3.6.1.11"/>
    </reaction>
</comment>
<dbReference type="InterPro" id="IPR048950">
    <property type="entry name" value="Ppx_GppA_C"/>
</dbReference>
<dbReference type="OrthoDB" id="9807195at2"/>
<dbReference type="AlphaFoldDB" id="A0A323THG0"/>
<dbReference type="GO" id="GO:0006357">
    <property type="term" value="P:regulation of transcription by RNA polymerase II"/>
    <property type="evidence" value="ECO:0007669"/>
    <property type="project" value="TreeGrafter"/>
</dbReference>
<gene>
    <name evidence="7" type="primary">ppx</name>
    <name evidence="7" type="ORF">CR194_01705</name>
</gene>
<dbReference type="Gene3D" id="3.30.420.150">
    <property type="entry name" value="Exopolyphosphatase. Domain 2"/>
    <property type="match status" value="1"/>
</dbReference>
<evidence type="ECO:0000259" key="6">
    <source>
        <dbReference type="Pfam" id="PF21447"/>
    </source>
</evidence>
<comment type="caution">
    <text evidence="7">The sequence shown here is derived from an EMBL/GenBank/DDBJ whole genome shotgun (WGS) entry which is preliminary data.</text>
</comment>
<dbReference type="PANTHER" id="PTHR30005:SF0">
    <property type="entry name" value="RETROGRADE REGULATION PROTEIN 2"/>
    <property type="match status" value="1"/>
</dbReference>
<evidence type="ECO:0000256" key="3">
    <source>
        <dbReference type="ARBA" id="ARBA00022801"/>
    </source>
</evidence>
<protein>
    <recommendedName>
        <fullName evidence="2">exopolyphosphatase</fullName>
        <ecNumber evidence="2">3.6.1.11</ecNumber>
    </recommendedName>
</protein>
<dbReference type="InterPro" id="IPR022371">
    <property type="entry name" value="Exopolyphosphatase"/>
</dbReference>
<dbReference type="EMBL" id="PDOD01000001">
    <property type="protein sequence ID" value="PYZ94278.1"/>
    <property type="molecule type" value="Genomic_DNA"/>
</dbReference>
<dbReference type="GO" id="GO:0006793">
    <property type="term" value="P:phosphorus metabolic process"/>
    <property type="evidence" value="ECO:0007669"/>
    <property type="project" value="InterPro"/>
</dbReference>
<evidence type="ECO:0000259" key="5">
    <source>
        <dbReference type="Pfam" id="PF02541"/>
    </source>
</evidence>
<organism evidence="7 8">
    <name type="scientific">Salipaludibacillus keqinensis</name>
    <dbReference type="NCBI Taxonomy" id="2045207"/>
    <lineage>
        <taxon>Bacteria</taxon>
        <taxon>Bacillati</taxon>
        <taxon>Bacillota</taxon>
        <taxon>Bacilli</taxon>
        <taxon>Bacillales</taxon>
        <taxon>Bacillaceae</taxon>
    </lineage>
</organism>
<evidence type="ECO:0000313" key="8">
    <source>
        <dbReference type="Proteomes" id="UP000248214"/>
    </source>
</evidence>
<evidence type="ECO:0000256" key="2">
    <source>
        <dbReference type="ARBA" id="ARBA00012451"/>
    </source>
</evidence>
<proteinExistence type="inferred from homology"/>
<evidence type="ECO:0000256" key="1">
    <source>
        <dbReference type="ARBA" id="ARBA00007125"/>
    </source>
</evidence>
<comment type="similarity">
    <text evidence="1">Belongs to the GppA/Ppx family.</text>
</comment>
<dbReference type="InterPro" id="IPR003695">
    <property type="entry name" value="Ppx_GppA_N"/>
</dbReference>
<dbReference type="EC" id="3.6.1.11" evidence="2"/>
<dbReference type="InterPro" id="IPR043129">
    <property type="entry name" value="ATPase_NBD"/>
</dbReference>
<feature type="domain" description="Ppx/GppA phosphatase C-terminal" evidence="6">
    <location>
        <begin position="318"/>
        <end position="465"/>
    </location>
</feature>
<dbReference type="Proteomes" id="UP000248214">
    <property type="component" value="Unassembled WGS sequence"/>
</dbReference>
<dbReference type="NCBIfam" id="TIGR03706">
    <property type="entry name" value="exo_poly_only"/>
    <property type="match status" value="1"/>
</dbReference>
<dbReference type="Pfam" id="PF02541">
    <property type="entry name" value="Ppx-GppA"/>
    <property type="match status" value="1"/>
</dbReference>
<name>A0A323THG0_9BACI</name>
<keyword evidence="3" id="KW-0378">Hydrolase</keyword>
<dbReference type="PANTHER" id="PTHR30005">
    <property type="entry name" value="EXOPOLYPHOSPHATASE"/>
    <property type="match status" value="1"/>
</dbReference>
<sequence length="512" mass="58274">MEAQQIAIIDMGSNSIRFVIYDVNEHACFKEIQNLKVVARLSTYISDEGKMTREGIEVILSTLRKFETVMNDYLITEIRGVATAAIRNATNQVEILEAIQKESCFDITVLNEEEEAYYGYLAITNSTNISEGVTIDIGGGSTEVTFYENRILKHSHSFPFGAITLKKRFVKNDNPTKQEWKNLRQFLKDQFVSLPWLKEKNVPVIGIGGTARNIALVHQNHISYPLSGLHQYEMSGIAVSTILEKLASVSLARREKIDGLSKDRADIIVPAVAAIEELIQEVGTNQFIVSNKGLRDGLFYEMFLKSIEVTHFPHVTHESFYQLAENFGLNQEHQKKISVLSSFLAQELIHCNEIELTKADLKQLHWGANVFYIGHAIHPESQSQHSFYLLTNQSIDGLSHMDRLAIAFLSSFKSRSQLKQYASPFRHWITKEELKKYELLGAILKLCYGLDASNRNVVTEIKISKCLKKSLEISVLYNGEPYFESFHATKYKKHLERALKKEITLSFIKDQP</sequence>
<evidence type="ECO:0000256" key="4">
    <source>
        <dbReference type="ARBA" id="ARBA00047607"/>
    </source>
</evidence>
<accession>A0A323THG0</accession>